<feature type="domain" description="HPt" evidence="3">
    <location>
        <begin position="17"/>
        <end position="117"/>
    </location>
</feature>
<dbReference type="PROSITE" id="PS50894">
    <property type="entry name" value="HPT"/>
    <property type="match status" value="1"/>
</dbReference>
<sequence>MSDPVDTENLSQLKALIGEDLKDILQTFLDIAPETLKGIKAAIDEEDPEALRHQAHTLKGSSANIGATTLPDLCLALETKGREGITQGQESLLKQVEDETDKVIRFLQHSINHFSQL</sequence>
<evidence type="ECO:0000259" key="3">
    <source>
        <dbReference type="PROSITE" id="PS50894"/>
    </source>
</evidence>
<keyword evidence="5" id="KW-1185">Reference proteome</keyword>
<evidence type="ECO:0000313" key="5">
    <source>
        <dbReference type="Proteomes" id="UP000296201"/>
    </source>
</evidence>
<dbReference type="CDD" id="cd00088">
    <property type="entry name" value="HPT"/>
    <property type="match status" value="1"/>
</dbReference>
<feature type="modified residue" description="Phosphohistidine" evidence="2">
    <location>
        <position position="56"/>
    </location>
</feature>
<dbReference type="EMBL" id="CP032096">
    <property type="protein sequence ID" value="QBZ82132.1"/>
    <property type="molecule type" value="Genomic_DNA"/>
</dbReference>
<evidence type="ECO:0000256" key="2">
    <source>
        <dbReference type="PROSITE-ProRule" id="PRU00110"/>
    </source>
</evidence>
<dbReference type="OrthoDB" id="9131849at2"/>
<dbReference type="SUPFAM" id="SSF47226">
    <property type="entry name" value="Histidine-containing phosphotransfer domain, HPT domain"/>
    <property type="match status" value="1"/>
</dbReference>
<gene>
    <name evidence="4" type="ORF">GHNINEIG_00156</name>
</gene>
<dbReference type="Pfam" id="PF01627">
    <property type="entry name" value="Hpt"/>
    <property type="match status" value="1"/>
</dbReference>
<dbReference type="InterPro" id="IPR036641">
    <property type="entry name" value="HPT_dom_sf"/>
</dbReference>
<reference evidence="4 5" key="1">
    <citation type="submission" date="2018-08" db="EMBL/GenBank/DDBJ databases">
        <title>Horizontal acquisition of hydrogen conversion ability and other habitat adaptations in Hydrogenovibrio crunogenus strains.</title>
        <authorList>
            <person name="Gonnella G."/>
            <person name="Adam N."/>
            <person name="Perner M."/>
        </authorList>
    </citation>
    <scope>NUCLEOTIDE SEQUENCE [LARGE SCALE GENOMIC DNA]</scope>
    <source>
        <strain evidence="4 5">SP-41</strain>
    </source>
</reference>
<keyword evidence="2" id="KW-0597">Phosphoprotein</keyword>
<evidence type="ECO:0000256" key="1">
    <source>
        <dbReference type="ARBA" id="ARBA00023012"/>
    </source>
</evidence>
<accession>A0A4P7NYZ3</accession>
<dbReference type="InterPro" id="IPR008207">
    <property type="entry name" value="Sig_transdc_His_kin_Hpt_dom"/>
</dbReference>
<evidence type="ECO:0000313" key="4">
    <source>
        <dbReference type="EMBL" id="QBZ82132.1"/>
    </source>
</evidence>
<dbReference type="GO" id="GO:0000160">
    <property type="term" value="P:phosphorelay signal transduction system"/>
    <property type="evidence" value="ECO:0007669"/>
    <property type="project" value="UniProtKB-KW"/>
</dbReference>
<dbReference type="GO" id="GO:0004672">
    <property type="term" value="F:protein kinase activity"/>
    <property type="evidence" value="ECO:0007669"/>
    <property type="project" value="UniProtKB-ARBA"/>
</dbReference>
<dbReference type="RefSeq" id="WP_135794888.1">
    <property type="nucleotide sequence ID" value="NZ_CP032096.1"/>
</dbReference>
<dbReference type="Proteomes" id="UP000296201">
    <property type="component" value="Chromosome"/>
</dbReference>
<name>A0A4P7NYZ3_9GAMM</name>
<dbReference type="AlphaFoldDB" id="A0A4P7NYZ3"/>
<proteinExistence type="predicted"/>
<protein>
    <submittedName>
        <fullName evidence="4">Histidine kinase</fullName>
    </submittedName>
</protein>
<dbReference type="SMART" id="SM00073">
    <property type="entry name" value="HPT"/>
    <property type="match status" value="1"/>
</dbReference>
<keyword evidence="4" id="KW-0808">Transferase</keyword>
<dbReference type="Gene3D" id="1.20.120.160">
    <property type="entry name" value="HPT domain"/>
    <property type="match status" value="1"/>
</dbReference>
<keyword evidence="4" id="KW-0418">Kinase</keyword>
<keyword evidence="1" id="KW-0902">Two-component regulatory system</keyword>
<organism evidence="4 5">
    <name type="scientific">Hydrogenovibrio crunogenus</name>
    <dbReference type="NCBI Taxonomy" id="39765"/>
    <lineage>
        <taxon>Bacteria</taxon>
        <taxon>Pseudomonadati</taxon>
        <taxon>Pseudomonadota</taxon>
        <taxon>Gammaproteobacteria</taxon>
        <taxon>Thiotrichales</taxon>
        <taxon>Piscirickettsiaceae</taxon>
        <taxon>Hydrogenovibrio</taxon>
    </lineage>
</organism>